<feature type="transmembrane region" description="Helical" evidence="5">
    <location>
        <begin position="6"/>
        <end position="26"/>
    </location>
</feature>
<dbReference type="PANTHER" id="PTHR23501:SF189">
    <property type="entry name" value="DRUG TRANSPORTER, PUTATIVE (AFU_ORTHOLOGUE AFUA_4G03920)-RELATED"/>
    <property type="match status" value="1"/>
</dbReference>
<dbReference type="Proteomes" id="UP001498398">
    <property type="component" value="Unassembled WGS sequence"/>
</dbReference>
<dbReference type="SUPFAM" id="SSF103473">
    <property type="entry name" value="MFS general substrate transporter"/>
    <property type="match status" value="1"/>
</dbReference>
<reference evidence="6 7" key="1">
    <citation type="submission" date="2024-01" db="EMBL/GenBank/DDBJ databases">
        <title>A draft genome for the cacao thread blight pathogen Marasmiellus scandens.</title>
        <authorList>
            <person name="Baruah I.K."/>
            <person name="Leung J."/>
            <person name="Bukari Y."/>
            <person name="Amoako-Attah I."/>
            <person name="Meinhardt L.W."/>
            <person name="Bailey B.A."/>
            <person name="Cohen S.P."/>
        </authorList>
    </citation>
    <scope>NUCLEOTIDE SEQUENCE [LARGE SCALE GENOMIC DNA]</scope>
    <source>
        <strain evidence="6 7">GH-19</strain>
    </source>
</reference>
<evidence type="ECO:0000256" key="2">
    <source>
        <dbReference type="ARBA" id="ARBA00022692"/>
    </source>
</evidence>
<dbReference type="Gene3D" id="1.20.1250.20">
    <property type="entry name" value="MFS general substrate transporter like domains"/>
    <property type="match status" value="1"/>
</dbReference>
<feature type="transmembrane region" description="Helical" evidence="5">
    <location>
        <begin position="33"/>
        <end position="50"/>
    </location>
</feature>
<keyword evidence="2 5" id="KW-0812">Transmembrane</keyword>
<dbReference type="InterPro" id="IPR036259">
    <property type="entry name" value="MFS_trans_sf"/>
</dbReference>
<comment type="subcellular location">
    <subcellularLocation>
        <location evidence="1">Membrane</location>
        <topology evidence="1">Multi-pass membrane protein</topology>
    </subcellularLocation>
</comment>
<evidence type="ECO:0000256" key="5">
    <source>
        <dbReference type="SAM" id="Phobius"/>
    </source>
</evidence>
<dbReference type="EMBL" id="JBANRG010000072">
    <property type="protein sequence ID" value="KAK7439543.1"/>
    <property type="molecule type" value="Genomic_DNA"/>
</dbReference>
<evidence type="ECO:0000256" key="4">
    <source>
        <dbReference type="ARBA" id="ARBA00023136"/>
    </source>
</evidence>
<name>A0ABR1IV95_9AGAR</name>
<comment type="caution">
    <text evidence="6">The sequence shown here is derived from an EMBL/GenBank/DDBJ whole genome shotgun (WGS) entry which is preliminary data.</text>
</comment>
<protein>
    <submittedName>
        <fullName evidence="6">Uncharacterized protein</fullName>
    </submittedName>
</protein>
<evidence type="ECO:0000256" key="1">
    <source>
        <dbReference type="ARBA" id="ARBA00004141"/>
    </source>
</evidence>
<evidence type="ECO:0000313" key="7">
    <source>
        <dbReference type="Proteomes" id="UP001498398"/>
    </source>
</evidence>
<accession>A0ABR1IV95</accession>
<gene>
    <name evidence="6" type="ORF">VKT23_017471</name>
</gene>
<evidence type="ECO:0000256" key="3">
    <source>
        <dbReference type="ARBA" id="ARBA00022989"/>
    </source>
</evidence>
<feature type="transmembrane region" description="Helical" evidence="5">
    <location>
        <begin position="56"/>
        <end position="74"/>
    </location>
</feature>
<sequence>MFVNGFAFFSAVYYIPQFFLVALGYTPLKAGPFIIPVVISQMAASWIAVWTHHKTIVYTGFGILSIASGCISTFSEGSSRAAMAVLMLLRGWGIGMTMQTATVAAQASVARKDK</sequence>
<dbReference type="PANTHER" id="PTHR23501">
    <property type="entry name" value="MAJOR FACILITATOR SUPERFAMILY"/>
    <property type="match status" value="1"/>
</dbReference>
<proteinExistence type="predicted"/>
<evidence type="ECO:0000313" key="6">
    <source>
        <dbReference type="EMBL" id="KAK7439543.1"/>
    </source>
</evidence>
<keyword evidence="4 5" id="KW-0472">Membrane</keyword>
<organism evidence="6 7">
    <name type="scientific">Marasmiellus scandens</name>
    <dbReference type="NCBI Taxonomy" id="2682957"/>
    <lineage>
        <taxon>Eukaryota</taxon>
        <taxon>Fungi</taxon>
        <taxon>Dikarya</taxon>
        <taxon>Basidiomycota</taxon>
        <taxon>Agaricomycotina</taxon>
        <taxon>Agaricomycetes</taxon>
        <taxon>Agaricomycetidae</taxon>
        <taxon>Agaricales</taxon>
        <taxon>Marasmiineae</taxon>
        <taxon>Omphalotaceae</taxon>
        <taxon>Marasmiellus</taxon>
    </lineage>
</organism>
<keyword evidence="7" id="KW-1185">Reference proteome</keyword>
<keyword evidence="3 5" id="KW-1133">Transmembrane helix</keyword>